<evidence type="ECO:0000256" key="6">
    <source>
        <dbReference type="ARBA" id="ARBA00022695"/>
    </source>
</evidence>
<evidence type="ECO:0000256" key="9">
    <source>
        <dbReference type="ARBA" id="ARBA00022895"/>
    </source>
</evidence>
<dbReference type="GO" id="GO:0003720">
    <property type="term" value="F:telomerase activity"/>
    <property type="evidence" value="ECO:0007669"/>
    <property type="project" value="InterPro"/>
</dbReference>
<keyword evidence="4 14" id="KW-0158">Chromosome</keyword>
<keyword evidence="6 14" id="KW-0548">Nucleotidyltransferase</keyword>
<dbReference type="AlphaFoldDB" id="A0AAJ6Z565"/>
<evidence type="ECO:0000259" key="15">
    <source>
        <dbReference type="PROSITE" id="PS50878"/>
    </source>
</evidence>
<dbReference type="GO" id="GO:0000333">
    <property type="term" value="C:telomerase catalytic core complex"/>
    <property type="evidence" value="ECO:0007669"/>
    <property type="project" value="TreeGrafter"/>
</dbReference>
<dbReference type="GO" id="GO:0042162">
    <property type="term" value="F:telomeric DNA binding"/>
    <property type="evidence" value="ECO:0007669"/>
    <property type="project" value="TreeGrafter"/>
</dbReference>
<evidence type="ECO:0000256" key="14">
    <source>
        <dbReference type="RuleBase" id="RU365061"/>
    </source>
</evidence>
<evidence type="ECO:0000256" key="10">
    <source>
        <dbReference type="ARBA" id="ARBA00022918"/>
    </source>
</evidence>
<keyword evidence="9 14" id="KW-0779">Telomere</keyword>
<dbReference type="CDD" id="cd01648">
    <property type="entry name" value="TERT"/>
    <property type="match status" value="1"/>
</dbReference>
<comment type="function">
    <text evidence="14">Telomerase is a ribonucleoprotein enzyme essential for the replication of chromosome termini in most eukaryotes. It elongates telomeres. It is a reverse transcriptase that adds simple sequence repeats to chromosome ends by copying a template sequence within the RNA component of the enzyme.</text>
</comment>
<feature type="domain" description="Reverse transcriptase" evidence="15">
    <location>
        <begin position="241"/>
        <end position="489"/>
    </location>
</feature>
<evidence type="ECO:0000256" key="13">
    <source>
        <dbReference type="ARBA" id="ARBA00048173"/>
    </source>
</evidence>
<accession>A0AAJ6Z565</accession>
<comment type="similarity">
    <text evidence="1 14">Belongs to the reverse transcriptase family. Telomerase subfamily.</text>
</comment>
<dbReference type="PROSITE" id="PS50878">
    <property type="entry name" value="RT_POL"/>
    <property type="match status" value="1"/>
</dbReference>
<dbReference type="EC" id="2.7.7.49" evidence="2 14"/>
<keyword evidence="11 14" id="KW-0539">Nucleus</keyword>
<dbReference type="Gene3D" id="3.10.10.20">
    <property type="match status" value="1"/>
</dbReference>
<keyword evidence="8 14" id="KW-0460">Magnesium</keyword>
<dbReference type="SUPFAM" id="SSF56672">
    <property type="entry name" value="DNA/RNA polymerases"/>
    <property type="match status" value="1"/>
</dbReference>
<evidence type="ECO:0000313" key="16">
    <source>
        <dbReference type="RefSeq" id="XP_013165594.1"/>
    </source>
</evidence>
<dbReference type="PANTHER" id="PTHR12066">
    <property type="entry name" value="TELOMERASE REVERSE TRANSCRIPTASE"/>
    <property type="match status" value="1"/>
</dbReference>
<dbReference type="Gene3D" id="3.30.70.2630">
    <property type="match status" value="1"/>
</dbReference>
<evidence type="ECO:0000256" key="3">
    <source>
        <dbReference type="ARBA" id="ARBA00016182"/>
    </source>
</evidence>
<dbReference type="InterPro" id="IPR000477">
    <property type="entry name" value="RT_dom"/>
</dbReference>
<keyword evidence="7 14" id="KW-0479">Metal-binding</keyword>
<reference evidence="16" key="1">
    <citation type="submission" date="2025-08" db="UniProtKB">
        <authorList>
            <consortium name="RefSeq"/>
        </authorList>
    </citation>
    <scope>IDENTIFICATION</scope>
</reference>
<evidence type="ECO:0000256" key="4">
    <source>
        <dbReference type="ARBA" id="ARBA00022454"/>
    </source>
</evidence>
<dbReference type="GO" id="GO:0007004">
    <property type="term" value="P:telomere maintenance via telomerase"/>
    <property type="evidence" value="ECO:0007669"/>
    <property type="project" value="TreeGrafter"/>
</dbReference>
<evidence type="ECO:0000256" key="12">
    <source>
        <dbReference type="ARBA" id="ARBA00032044"/>
    </source>
</evidence>
<dbReference type="Gene3D" id="1.10.10.2210">
    <property type="match status" value="1"/>
</dbReference>
<gene>
    <name evidence="16" type="primary">LOC106116350</name>
</gene>
<dbReference type="InterPro" id="IPR021891">
    <property type="entry name" value="Telomerase_RBD"/>
</dbReference>
<dbReference type="GeneID" id="106116350"/>
<comment type="subcellular location">
    <subcellularLocation>
        <location evidence="14">Nucleus</location>
    </subcellularLocation>
    <subcellularLocation>
        <location evidence="14">Chromosome</location>
        <location evidence="14">Telomere</location>
    </subcellularLocation>
</comment>
<evidence type="ECO:0000256" key="8">
    <source>
        <dbReference type="ARBA" id="ARBA00022842"/>
    </source>
</evidence>
<proteinExistence type="inferred from homology"/>
<protein>
    <recommendedName>
        <fullName evidence="3 14">Telomerase reverse transcriptase</fullName>
        <ecNumber evidence="2 14">2.7.7.49</ecNumber>
    </recommendedName>
    <alternativeName>
        <fullName evidence="12 14">Telomerase catalytic subunit</fullName>
    </alternativeName>
</protein>
<dbReference type="GO" id="GO:0070034">
    <property type="term" value="F:telomerase RNA binding"/>
    <property type="evidence" value="ECO:0007669"/>
    <property type="project" value="TreeGrafter"/>
</dbReference>
<evidence type="ECO:0000256" key="1">
    <source>
        <dbReference type="ARBA" id="ARBA00008001"/>
    </source>
</evidence>
<dbReference type="InterPro" id="IPR003545">
    <property type="entry name" value="Telomerase_RT"/>
</dbReference>
<dbReference type="InterPro" id="IPR043502">
    <property type="entry name" value="DNA/RNA_pol_sf"/>
</dbReference>
<name>A0AAJ6Z565_PAPXU</name>
<dbReference type="SMART" id="SM00975">
    <property type="entry name" value="Telomerase_RBD"/>
    <property type="match status" value="1"/>
</dbReference>
<dbReference type="CTD" id="7015"/>
<dbReference type="RefSeq" id="XP_013165594.1">
    <property type="nucleotide sequence ID" value="XM_013310140.1"/>
</dbReference>
<comment type="catalytic activity">
    <reaction evidence="13 14">
        <text>DNA(n) + a 2'-deoxyribonucleoside 5'-triphosphate = DNA(n+1) + diphosphate</text>
        <dbReference type="Rhea" id="RHEA:22508"/>
        <dbReference type="Rhea" id="RHEA-COMP:17339"/>
        <dbReference type="Rhea" id="RHEA-COMP:17340"/>
        <dbReference type="ChEBI" id="CHEBI:33019"/>
        <dbReference type="ChEBI" id="CHEBI:61560"/>
        <dbReference type="ChEBI" id="CHEBI:173112"/>
        <dbReference type="EC" id="2.7.7.49"/>
    </reaction>
</comment>
<evidence type="ECO:0000256" key="5">
    <source>
        <dbReference type="ARBA" id="ARBA00022679"/>
    </source>
</evidence>
<keyword evidence="5 14" id="KW-0808">Transferase</keyword>
<organism evidence="16">
    <name type="scientific">Papilio xuthus</name>
    <name type="common">Asian swallowtail butterfly</name>
    <dbReference type="NCBI Taxonomy" id="66420"/>
    <lineage>
        <taxon>Eukaryota</taxon>
        <taxon>Metazoa</taxon>
        <taxon>Ecdysozoa</taxon>
        <taxon>Arthropoda</taxon>
        <taxon>Hexapoda</taxon>
        <taxon>Insecta</taxon>
        <taxon>Pterygota</taxon>
        <taxon>Neoptera</taxon>
        <taxon>Endopterygota</taxon>
        <taxon>Lepidoptera</taxon>
        <taxon>Glossata</taxon>
        <taxon>Ditrysia</taxon>
        <taxon>Papilionoidea</taxon>
        <taxon>Papilionidae</taxon>
        <taxon>Papilioninae</taxon>
        <taxon>Papilio</taxon>
    </lineage>
</organism>
<evidence type="ECO:0000256" key="7">
    <source>
        <dbReference type="ARBA" id="ARBA00022723"/>
    </source>
</evidence>
<evidence type="ECO:0000256" key="11">
    <source>
        <dbReference type="ARBA" id="ARBA00023242"/>
    </source>
</evidence>
<dbReference type="Proteomes" id="UP000694872">
    <property type="component" value="Unplaced"/>
</dbReference>
<dbReference type="Pfam" id="PF12009">
    <property type="entry name" value="Telomerase_RBD"/>
    <property type="match status" value="1"/>
</dbReference>
<dbReference type="PANTHER" id="PTHR12066:SF0">
    <property type="entry name" value="TELOMERASE REVERSE TRANSCRIPTASE"/>
    <property type="match status" value="1"/>
</dbReference>
<dbReference type="Gene3D" id="1.10.132.70">
    <property type="match status" value="1"/>
</dbReference>
<sequence>MDNPICFSHYFINKQNIRTFKNVLNLKYLKEKDSKLFCEYILEDKCLADELPGTFINFIDEVRNNVRINCKEDFKQYFPRCMYSEIMKAVAKEDIFIGCMKALQDLVPKYFYGGNHNYKIFRKLVHTIIFSMNRQYLFFTKLLRKWDFSIFPWTTLRIDTSMKLLYRFLYWVMKYILSAIINLNFYVTTCKLDSDENKLYFFKKEHWQSFHDKTVYNMLHTKVIEKYELKLGSKCIKNSNLQERLCLKNLKKDIPKLHLILKPNNNCRIIVCYKNNQLSKDEKCKIKEKLFFINSLTGKTQEKMGKQYELLHATWLEKNKPKLYFIKTDLTNAFGSINKQQLLKIIHKRHLMLQESEKCIYMKRKLAQNFKDIMSELQKPLLIRIGSTIYEWKEGLVQGYKYSPALSELYYSYMDKIYFYEHHTNVKELKLFTRVVDDYLYITNSLEDAKSFLNALSRYKNVNYDKTLVNFPHEFIKFTNTMTFLGYSYNTDTLNVSRANNVYSGQMCYKISFSHAITNLYKFLENRIGVSGIQISGHIFNLHYNTEESLWEHIFITFCLAANKFCTILSIVCDEDEIDKYFFLYKKKVTVKLCNLIIEVIMKNKPNNVSFVHCINHLRYISYKALFLCAKLTSKCSKLVPIIKSELAKSNCMSGKWKEHASILYTNGKVCKFAIKEICRRPDLKIIMEKFENLPDGFQCYVSNKLLNDK</sequence>
<evidence type="ECO:0000256" key="2">
    <source>
        <dbReference type="ARBA" id="ARBA00012493"/>
    </source>
</evidence>
<dbReference type="GO" id="GO:0046872">
    <property type="term" value="F:metal ion binding"/>
    <property type="evidence" value="ECO:0007669"/>
    <property type="project" value="UniProtKB-KW"/>
</dbReference>
<dbReference type="GO" id="GO:0000781">
    <property type="term" value="C:chromosome, telomeric region"/>
    <property type="evidence" value="ECO:0007669"/>
    <property type="project" value="UniProtKB-SubCell"/>
</dbReference>
<keyword evidence="10 14" id="KW-0695">RNA-directed DNA polymerase</keyword>
<dbReference type="KEGG" id="pxu:106116350"/>